<dbReference type="Proteomes" id="UP000314981">
    <property type="component" value="Unassembled WGS sequence"/>
</dbReference>
<dbReference type="SMART" id="SM00048">
    <property type="entry name" value="DEFSN"/>
    <property type="match status" value="1"/>
</dbReference>
<keyword evidence="10" id="KW-1185">Reference proteome</keyword>
<evidence type="ECO:0000256" key="6">
    <source>
        <dbReference type="ARBA" id="ARBA00023157"/>
    </source>
</evidence>
<evidence type="ECO:0000256" key="4">
    <source>
        <dbReference type="ARBA" id="ARBA00022940"/>
    </source>
</evidence>
<name>A0A4W2DJ04_BOBOX</name>
<evidence type="ECO:0000256" key="5">
    <source>
        <dbReference type="ARBA" id="ARBA00023022"/>
    </source>
</evidence>
<dbReference type="InterPro" id="IPR006080">
    <property type="entry name" value="Beta/alpha-defensin_C"/>
</dbReference>
<dbReference type="GO" id="GO:0042742">
    <property type="term" value="P:defense response to bacterium"/>
    <property type="evidence" value="ECO:0007669"/>
    <property type="project" value="UniProtKB-KW"/>
</dbReference>
<dbReference type="FunFam" id="3.10.360.10:FF:000001">
    <property type="entry name" value="Beta-defensin 1"/>
    <property type="match status" value="1"/>
</dbReference>
<evidence type="ECO:0000259" key="8">
    <source>
        <dbReference type="SMART" id="SM00048"/>
    </source>
</evidence>
<dbReference type="PANTHER" id="PTHR20515">
    <property type="entry name" value="BETA-DEFENSIN"/>
    <property type="match status" value="1"/>
</dbReference>
<evidence type="ECO:0000256" key="1">
    <source>
        <dbReference type="ARBA" id="ARBA00004613"/>
    </source>
</evidence>
<keyword evidence="5" id="KW-0044">Antibiotic</keyword>
<feature type="domain" description="Beta/alpha-defensin C-terminal" evidence="8">
    <location>
        <begin position="27"/>
        <end position="57"/>
    </location>
</feature>
<keyword evidence="3" id="KW-0929">Antimicrobial</keyword>
<reference evidence="9" key="2">
    <citation type="submission" date="2025-05" db="UniProtKB">
        <authorList>
            <consortium name="Ensembl"/>
        </authorList>
    </citation>
    <scope>IDENTIFICATION</scope>
</reference>
<dbReference type="AlphaFoldDB" id="A0A4W2DJ04"/>
<proteinExistence type="predicted"/>
<dbReference type="GO" id="GO:0031731">
    <property type="term" value="F:CCR6 chemokine receptor binding"/>
    <property type="evidence" value="ECO:0007669"/>
    <property type="project" value="TreeGrafter"/>
</dbReference>
<dbReference type="GO" id="GO:0042056">
    <property type="term" value="F:chemoattractant activity"/>
    <property type="evidence" value="ECO:0007669"/>
    <property type="project" value="TreeGrafter"/>
</dbReference>
<dbReference type="InterPro" id="IPR001855">
    <property type="entry name" value="Defensin_beta-like"/>
</dbReference>
<dbReference type="Gene3D" id="3.10.360.10">
    <property type="entry name" value="Antimicrobial Peptide, Beta-defensin 2, Chain A"/>
    <property type="match status" value="1"/>
</dbReference>
<dbReference type="PANTHER" id="PTHR20515:SF2">
    <property type="entry name" value="DEFENSIN BETA 4A"/>
    <property type="match status" value="1"/>
</dbReference>
<evidence type="ECO:0000256" key="3">
    <source>
        <dbReference type="ARBA" id="ARBA00022529"/>
    </source>
</evidence>
<dbReference type="SMR" id="A0A4W2DJ04"/>
<dbReference type="GO" id="GO:0060326">
    <property type="term" value="P:cell chemotaxis"/>
    <property type="evidence" value="ECO:0007669"/>
    <property type="project" value="TreeGrafter"/>
</dbReference>
<keyword evidence="4" id="KW-0211">Defensin</keyword>
<keyword evidence="6" id="KW-1015">Disulfide bond</keyword>
<evidence type="ECO:0000313" key="10">
    <source>
        <dbReference type="Proteomes" id="UP000314981"/>
    </source>
</evidence>
<evidence type="ECO:0000256" key="7">
    <source>
        <dbReference type="SAM" id="SignalP"/>
    </source>
</evidence>
<feature type="chain" id="PRO_5044610818" description="Beta/alpha-defensin C-terminal domain-containing protein" evidence="7">
    <location>
        <begin position="23"/>
        <end position="60"/>
    </location>
</feature>
<evidence type="ECO:0000256" key="2">
    <source>
        <dbReference type="ARBA" id="ARBA00022525"/>
    </source>
</evidence>
<dbReference type="SUPFAM" id="SSF57392">
    <property type="entry name" value="Defensin-like"/>
    <property type="match status" value="1"/>
</dbReference>
<keyword evidence="2" id="KW-0964">Secreted</keyword>
<dbReference type="Ensembl" id="ENSBIXT00000053830.1">
    <property type="protein sequence ID" value="ENSBIXP00000026306.1"/>
    <property type="gene ID" value="ENSBIXG00000030265.1"/>
</dbReference>
<feature type="signal peptide" evidence="7">
    <location>
        <begin position="1"/>
        <end position="22"/>
    </location>
</feature>
<accession>A0A4W2DJ04</accession>
<evidence type="ECO:0000313" key="9">
    <source>
        <dbReference type="Ensembl" id="ENSBIXP00000026306.1"/>
    </source>
</evidence>
<dbReference type="Pfam" id="PF00711">
    <property type="entry name" value="Defensin_beta"/>
    <property type="match status" value="1"/>
</dbReference>
<keyword evidence="7" id="KW-0732">Signal</keyword>
<protein>
    <recommendedName>
        <fullName evidence="8">Beta/alpha-defensin C-terminal domain-containing protein</fullName>
    </recommendedName>
</protein>
<organism evidence="9 10">
    <name type="scientific">Bos indicus x Bos taurus</name>
    <name type="common">Hybrid cattle</name>
    <dbReference type="NCBI Taxonomy" id="30522"/>
    <lineage>
        <taxon>Eukaryota</taxon>
        <taxon>Metazoa</taxon>
        <taxon>Chordata</taxon>
        <taxon>Craniata</taxon>
        <taxon>Vertebrata</taxon>
        <taxon>Euteleostomi</taxon>
        <taxon>Mammalia</taxon>
        <taxon>Eutheria</taxon>
        <taxon>Laurasiatheria</taxon>
        <taxon>Artiodactyla</taxon>
        <taxon>Ruminantia</taxon>
        <taxon>Pecora</taxon>
        <taxon>Bovidae</taxon>
        <taxon>Bovinae</taxon>
        <taxon>Bos</taxon>
    </lineage>
</organism>
<reference evidence="10" key="1">
    <citation type="submission" date="2018-11" db="EMBL/GenBank/DDBJ databases">
        <title>Haplotype-resolved cattle genomes.</title>
        <authorList>
            <person name="Low W.Y."/>
            <person name="Tearle R."/>
            <person name="Bickhart D.M."/>
            <person name="Rosen B.D."/>
            <person name="Koren S."/>
            <person name="Rhie A."/>
            <person name="Hiendleder S."/>
            <person name="Phillippy A.M."/>
            <person name="Smith T.P.L."/>
            <person name="Williams J.L."/>
        </authorList>
    </citation>
    <scope>NUCLEOTIDE SEQUENCE [LARGE SCALE GENOMIC DNA]</scope>
</reference>
<comment type="subcellular location">
    <subcellularLocation>
        <location evidence="1">Secreted</location>
    </subcellularLocation>
</comment>
<dbReference type="Ensembl" id="ENSBIXT00000053833.1">
    <property type="protein sequence ID" value="ENSBIXP00000000096.1"/>
    <property type="gene ID" value="ENSBIXG00000030265.1"/>
</dbReference>
<dbReference type="GO" id="GO:0005615">
    <property type="term" value="C:extracellular space"/>
    <property type="evidence" value="ECO:0007669"/>
    <property type="project" value="TreeGrafter"/>
</dbReference>
<sequence>MRLHHLLLALLFLVLSAGSGISGPLSCRRNGGVCIPIRCPGPMRQIGTCFGRPVKCCRSW</sequence>